<comment type="caution">
    <text evidence="2">The sequence shown here is derived from an EMBL/GenBank/DDBJ whole genome shotgun (WGS) entry which is preliminary data.</text>
</comment>
<evidence type="ECO:0000313" key="2">
    <source>
        <dbReference type="EMBL" id="KQB87369.1"/>
    </source>
</evidence>
<feature type="transmembrane region" description="Helical" evidence="1">
    <location>
        <begin position="57"/>
        <end position="78"/>
    </location>
</feature>
<feature type="transmembrane region" description="Helical" evidence="1">
    <location>
        <begin position="12"/>
        <end position="31"/>
    </location>
</feature>
<dbReference type="PATRIC" id="fig|1544413.3.peg.431"/>
<dbReference type="Proteomes" id="UP000050488">
    <property type="component" value="Unassembled WGS sequence"/>
</dbReference>
<accession>A0A0Q0UG98</accession>
<keyword evidence="3" id="KW-1185">Reference proteome</keyword>
<dbReference type="STRING" id="1544413.Clow_00428"/>
<dbReference type="OrthoDB" id="4427298at2"/>
<reference evidence="2 3" key="1">
    <citation type="submission" date="2015-10" db="EMBL/GenBank/DDBJ databases">
        <title>Corynebacteirum lowii and Corynebacterium oculi species nova, derived from human clinical disease and and emended description of Corynebacterium mastiditis.</title>
        <authorList>
            <person name="Bernard K."/>
            <person name="Pacheco A.L."/>
            <person name="Mcdougall C."/>
            <person name="Burtx T."/>
            <person name="Weibe D."/>
            <person name="Tyler S."/>
            <person name="Olson A.B."/>
            <person name="Cnockaert M."/>
            <person name="Eguchi H."/>
            <person name="Kuwahara T."/>
            <person name="Nakayama-Imaohji H."/>
            <person name="Boudewijins M."/>
            <person name="Van Hoecke F."/>
            <person name="Bernier A.-M."/>
            <person name="Vandamme P."/>
        </authorList>
    </citation>
    <scope>NUCLEOTIDE SEQUENCE [LARGE SCALE GENOMIC DNA]</scope>
    <source>
        <strain evidence="2 3">NML 130206</strain>
    </source>
</reference>
<evidence type="ECO:0000313" key="3">
    <source>
        <dbReference type="Proteomes" id="UP000050488"/>
    </source>
</evidence>
<keyword evidence="1" id="KW-1133">Transmembrane helix</keyword>
<proteinExistence type="predicted"/>
<dbReference type="RefSeq" id="WP_055175543.1">
    <property type="nucleotide sequence ID" value="NZ_JAUSQY010000001.1"/>
</dbReference>
<protein>
    <recommendedName>
        <fullName evidence="4">Alkaline shock response membrane anchor protein AmaP</fullName>
    </recommendedName>
</protein>
<organism evidence="2 3">
    <name type="scientific">Corynebacterium lowii</name>
    <dbReference type="NCBI Taxonomy" id="1544413"/>
    <lineage>
        <taxon>Bacteria</taxon>
        <taxon>Bacillati</taxon>
        <taxon>Actinomycetota</taxon>
        <taxon>Actinomycetes</taxon>
        <taxon>Mycobacteriales</taxon>
        <taxon>Corynebacteriaceae</taxon>
        <taxon>Corynebacterium</taxon>
    </lineage>
</organism>
<evidence type="ECO:0000256" key="1">
    <source>
        <dbReference type="SAM" id="Phobius"/>
    </source>
</evidence>
<keyword evidence="1" id="KW-0472">Membrane</keyword>
<keyword evidence="1" id="KW-0812">Transmembrane</keyword>
<sequence length="186" mass="20383">MSHALSALNRIILILLGLLSLAGGLWGIASWQEFEPIQQLNENIDASVLSSAQDSPWYLVALWAVMILGVILGLWWIAANLRRRGFNRLRSQASTNQGSIDISVSRTASALGEYLEEVPGVTRVRHKVAFDRSRPTISWTIRAASDTNVADLRAAVEESEKDLRAALPGMDIDSVYKINLASVPTS</sequence>
<name>A0A0Q0UG98_9CORY</name>
<dbReference type="AlphaFoldDB" id="A0A0Q0UG98"/>
<gene>
    <name evidence="2" type="ORF">Clow_00428</name>
</gene>
<dbReference type="EMBL" id="LKEV01000001">
    <property type="protein sequence ID" value="KQB87369.1"/>
    <property type="molecule type" value="Genomic_DNA"/>
</dbReference>
<evidence type="ECO:0008006" key="4">
    <source>
        <dbReference type="Google" id="ProtNLM"/>
    </source>
</evidence>